<organism evidence="1 2">
    <name type="scientific">Xenoophorus captivus</name>
    <dbReference type="NCBI Taxonomy" id="1517983"/>
    <lineage>
        <taxon>Eukaryota</taxon>
        <taxon>Metazoa</taxon>
        <taxon>Chordata</taxon>
        <taxon>Craniata</taxon>
        <taxon>Vertebrata</taxon>
        <taxon>Euteleostomi</taxon>
        <taxon>Actinopterygii</taxon>
        <taxon>Neopterygii</taxon>
        <taxon>Teleostei</taxon>
        <taxon>Neoteleostei</taxon>
        <taxon>Acanthomorphata</taxon>
        <taxon>Ovalentaria</taxon>
        <taxon>Atherinomorphae</taxon>
        <taxon>Cyprinodontiformes</taxon>
        <taxon>Goodeidae</taxon>
        <taxon>Xenoophorus</taxon>
    </lineage>
</organism>
<accession>A0ABV0SAJ0</accession>
<evidence type="ECO:0000313" key="2">
    <source>
        <dbReference type="Proteomes" id="UP001434883"/>
    </source>
</evidence>
<protein>
    <recommendedName>
        <fullName evidence="3">Aryl hydrocarbon receptor</fullName>
    </recommendedName>
</protein>
<evidence type="ECO:0008006" key="3">
    <source>
        <dbReference type="Google" id="ProtNLM"/>
    </source>
</evidence>
<name>A0ABV0SAJ0_9TELE</name>
<evidence type="ECO:0000313" key="1">
    <source>
        <dbReference type="EMBL" id="MEQ2217441.1"/>
    </source>
</evidence>
<dbReference type="EMBL" id="JAHRIN010075846">
    <property type="protein sequence ID" value="MEQ2217441.1"/>
    <property type="molecule type" value="Genomic_DNA"/>
</dbReference>
<keyword evidence="2" id="KW-1185">Reference proteome</keyword>
<sequence>QASDLCFPTVAAPVSTCQYTMVPLQGLALVGHCPLDSHMMPPRSVYPANGEYIQNGKAQHCLAGLQQDEVDCDLECDTLLPQTNGLYQYSSRETDHQEQNHSTHQLLPSSLQFVSSQEVGDKVGFDDVAPEISQSKHGFF</sequence>
<reference evidence="1 2" key="1">
    <citation type="submission" date="2021-06" db="EMBL/GenBank/DDBJ databases">
        <authorList>
            <person name="Palmer J.M."/>
        </authorList>
    </citation>
    <scope>NUCLEOTIDE SEQUENCE [LARGE SCALE GENOMIC DNA]</scope>
    <source>
        <strain evidence="1 2">XC_2019</strain>
        <tissue evidence="1">Muscle</tissue>
    </source>
</reference>
<gene>
    <name evidence="1" type="ORF">XENOCAPTIV_010309</name>
</gene>
<comment type="caution">
    <text evidence="1">The sequence shown here is derived from an EMBL/GenBank/DDBJ whole genome shotgun (WGS) entry which is preliminary data.</text>
</comment>
<feature type="non-terminal residue" evidence="1">
    <location>
        <position position="1"/>
    </location>
</feature>
<dbReference type="Proteomes" id="UP001434883">
    <property type="component" value="Unassembled WGS sequence"/>
</dbReference>
<proteinExistence type="predicted"/>